<dbReference type="SUPFAM" id="SSF53474">
    <property type="entry name" value="alpha/beta-Hydrolases"/>
    <property type="match status" value="1"/>
</dbReference>
<feature type="non-terminal residue" evidence="2">
    <location>
        <position position="1"/>
    </location>
</feature>
<sequence length="136" mass="14571">GMKVCSSNNSSKLTSTGSTTASSNHSYGGSSLPSSSSLENVETSDDGNMEERNYNSFGPFLYDMSTVAEDQKFRLAFLLVDYPGYGNSTGYPSPTSIRSAVFQALKHGIKELLEIHNVTNIVLNIHGYSLGCAVAE</sequence>
<evidence type="ECO:0000256" key="1">
    <source>
        <dbReference type="SAM" id="MobiDB-lite"/>
    </source>
</evidence>
<protein>
    <recommendedName>
        <fullName evidence="4">AB hydrolase-1 domain-containing protein</fullName>
    </recommendedName>
</protein>
<evidence type="ECO:0008006" key="4">
    <source>
        <dbReference type="Google" id="ProtNLM"/>
    </source>
</evidence>
<proteinExistence type="predicted"/>
<feature type="compositionally biased region" description="Polar residues" evidence="1">
    <location>
        <begin position="1"/>
        <end position="21"/>
    </location>
</feature>
<gene>
    <name evidence="2" type="ORF">IE077_002025</name>
</gene>
<evidence type="ECO:0000313" key="3">
    <source>
        <dbReference type="Proteomes" id="UP000823046"/>
    </source>
</evidence>
<dbReference type="InterPro" id="IPR029058">
    <property type="entry name" value="AB_hydrolase_fold"/>
</dbReference>
<keyword evidence="3" id="KW-1185">Reference proteome</keyword>
<feature type="compositionally biased region" description="Low complexity" evidence="1">
    <location>
        <begin position="22"/>
        <end position="37"/>
    </location>
</feature>
<evidence type="ECO:0000313" key="2">
    <source>
        <dbReference type="EMBL" id="KAF8821442.1"/>
    </source>
</evidence>
<accession>A0ABQ7JBR2</accession>
<comment type="caution">
    <text evidence="2">The sequence shown here is derived from an EMBL/GenBank/DDBJ whole genome shotgun (WGS) entry which is preliminary data.</text>
</comment>
<organism evidence="2 3">
    <name type="scientific">Cardiosporidium cionae</name>
    <dbReference type="NCBI Taxonomy" id="476202"/>
    <lineage>
        <taxon>Eukaryota</taxon>
        <taxon>Sar</taxon>
        <taxon>Alveolata</taxon>
        <taxon>Apicomplexa</taxon>
        <taxon>Aconoidasida</taxon>
        <taxon>Nephromycida</taxon>
        <taxon>Cardiosporidium</taxon>
    </lineage>
</organism>
<feature type="region of interest" description="Disordered" evidence="1">
    <location>
        <begin position="1"/>
        <end position="51"/>
    </location>
</feature>
<reference evidence="2 3" key="1">
    <citation type="journal article" date="2020" name="bioRxiv">
        <title>Metabolic contributions of an alphaproteobacterial endosymbiont in the apicomplexan Cardiosporidium cionae.</title>
        <authorList>
            <person name="Hunter E.S."/>
            <person name="Paight C.J."/>
            <person name="Lane C.E."/>
        </authorList>
    </citation>
    <scope>NUCLEOTIDE SEQUENCE [LARGE SCALE GENOMIC DNA]</scope>
    <source>
        <strain evidence="2">ESH_2018</strain>
    </source>
</reference>
<dbReference type="EMBL" id="JADAQX010000180">
    <property type="protein sequence ID" value="KAF8821442.1"/>
    <property type="molecule type" value="Genomic_DNA"/>
</dbReference>
<name>A0ABQ7JBR2_9APIC</name>
<dbReference type="Proteomes" id="UP000823046">
    <property type="component" value="Unassembled WGS sequence"/>
</dbReference>